<evidence type="ECO:0000256" key="5">
    <source>
        <dbReference type="ARBA" id="ARBA00023052"/>
    </source>
</evidence>
<dbReference type="InterPro" id="IPR012000">
    <property type="entry name" value="Thiamin_PyroP_enz_cen_dom"/>
</dbReference>
<comment type="cofactor">
    <cofactor evidence="1">
        <name>Mg(2+)</name>
        <dbReference type="ChEBI" id="CHEBI:18420"/>
    </cofactor>
</comment>
<reference evidence="10 11" key="1">
    <citation type="submission" date="2024-06" db="EMBL/GenBank/DDBJ databases">
        <title>Sorghum-associated microbial communities from plants grown in Nebraska, USA.</title>
        <authorList>
            <person name="Schachtman D."/>
        </authorList>
    </citation>
    <scope>NUCLEOTIDE SEQUENCE [LARGE SCALE GENOMIC DNA]</scope>
    <source>
        <strain evidence="10 11">2709</strain>
    </source>
</reference>
<sequence length="564" mass="60599">MNKITGGQAVVEALQAEGVSHVFGLIGSAGMEIFDALYDAQSIRFIGVRDERTGVHMADGYARASGQAGVFLAGQNGPGATNLVTGLAQANAAYSPVIALAGSLSSAHIYRDAFQEVDQQSLFKPVTKKTWTLTQTARIPEMMREAFRTAMSPRRGPVLLNLPRDLLADTAEIEVAMPDGREFKGGFTASRELLAQAADLLRTAKRPLILAGGGVKNTQCYEQVLALAEQLQAPVVMSPGHGDAVPCTHRLYGGQVGPRGNAVASDLACRADVILALGTRLGFNTTFYSWDNLNKDAKIIQVESEPTAIGRFFPVQLGLLGSAPNVTSDLSEILREHAAGSDAREWCNAFIGSRASFLTKRDEDAGKGADPMQPAFLFKTLRDTLPDDTMYTMDAGTLCLQATDNMRYCQPPALFTPLDFGLVGFSYACGLGLKLACPDRTVVSLMGDGGFGMAHSEIGTAVQYGINTVCIVMNNGCWGAEKAYQRDFFGERYIGADVPNPPYDKLAELWGAAGFRVERAEDLGKTVAEAVRCGRPAIVDVQVDPAALYSFRRDSFKHRANSQK</sequence>
<evidence type="ECO:0000256" key="4">
    <source>
        <dbReference type="ARBA" id="ARBA00022723"/>
    </source>
</evidence>
<dbReference type="PANTHER" id="PTHR18968">
    <property type="entry name" value="THIAMINE PYROPHOSPHATE ENZYMES"/>
    <property type="match status" value="1"/>
</dbReference>
<feature type="domain" description="Thiamine pyrophosphate enzyme central" evidence="7">
    <location>
        <begin position="194"/>
        <end position="328"/>
    </location>
</feature>
<accession>A0ABV2Q8I6</accession>
<evidence type="ECO:0000256" key="6">
    <source>
        <dbReference type="RuleBase" id="RU362132"/>
    </source>
</evidence>
<dbReference type="Pfam" id="PF00205">
    <property type="entry name" value="TPP_enzyme_M"/>
    <property type="match status" value="1"/>
</dbReference>
<dbReference type="InterPro" id="IPR011766">
    <property type="entry name" value="TPP_enzyme_TPP-bd"/>
</dbReference>
<keyword evidence="5 6" id="KW-0786">Thiamine pyrophosphate</keyword>
<evidence type="ECO:0000256" key="1">
    <source>
        <dbReference type="ARBA" id="ARBA00001946"/>
    </source>
</evidence>
<proteinExistence type="inferred from homology"/>
<dbReference type="CDD" id="cd07035">
    <property type="entry name" value="TPP_PYR_POX_like"/>
    <property type="match status" value="1"/>
</dbReference>
<evidence type="ECO:0000259" key="9">
    <source>
        <dbReference type="Pfam" id="PF02776"/>
    </source>
</evidence>
<evidence type="ECO:0000259" key="7">
    <source>
        <dbReference type="Pfam" id="PF00205"/>
    </source>
</evidence>
<dbReference type="InterPro" id="IPR000399">
    <property type="entry name" value="TPP-bd_CS"/>
</dbReference>
<protein>
    <submittedName>
        <fullName evidence="10">Thiamine pyrophosphate-dependent acetolactate synthase large subunit-like protein</fullName>
    </submittedName>
</protein>
<feature type="domain" description="Thiamine pyrophosphate enzyme TPP-binding" evidence="8">
    <location>
        <begin position="394"/>
        <end position="541"/>
    </location>
</feature>
<evidence type="ECO:0000313" key="11">
    <source>
        <dbReference type="Proteomes" id="UP001549320"/>
    </source>
</evidence>
<dbReference type="SUPFAM" id="SSF52467">
    <property type="entry name" value="DHS-like NAD/FAD-binding domain"/>
    <property type="match status" value="1"/>
</dbReference>
<dbReference type="Gene3D" id="3.40.50.1220">
    <property type="entry name" value="TPP-binding domain"/>
    <property type="match status" value="1"/>
</dbReference>
<dbReference type="EMBL" id="JBEPSH010000004">
    <property type="protein sequence ID" value="MET4576898.1"/>
    <property type="molecule type" value="Genomic_DNA"/>
</dbReference>
<name>A0ABV2Q8I6_9BURK</name>
<dbReference type="Pfam" id="PF02776">
    <property type="entry name" value="TPP_enzyme_N"/>
    <property type="match status" value="1"/>
</dbReference>
<dbReference type="InterPro" id="IPR012001">
    <property type="entry name" value="Thiamin_PyroP_enz_TPP-bd_dom"/>
</dbReference>
<dbReference type="Gene3D" id="3.40.50.970">
    <property type="match status" value="2"/>
</dbReference>
<keyword evidence="11" id="KW-1185">Reference proteome</keyword>
<evidence type="ECO:0000259" key="8">
    <source>
        <dbReference type="Pfam" id="PF02775"/>
    </source>
</evidence>
<dbReference type="PANTHER" id="PTHR18968:SF166">
    <property type="entry name" value="2-HYDROXYACYL-COA LYASE 2"/>
    <property type="match status" value="1"/>
</dbReference>
<dbReference type="InterPro" id="IPR045229">
    <property type="entry name" value="TPP_enz"/>
</dbReference>
<dbReference type="InterPro" id="IPR029061">
    <property type="entry name" value="THDP-binding"/>
</dbReference>
<evidence type="ECO:0000256" key="2">
    <source>
        <dbReference type="ARBA" id="ARBA00001964"/>
    </source>
</evidence>
<comment type="cofactor">
    <cofactor evidence="2">
        <name>thiamine diphosphate</name>
        <dbReference type="ChEBI" id="CHEBI:58937"/>
    </cofactor>
</comment>
<comment type="caution">
    <text evidence="10">The sequence shown here is derived from an EMBL/GenBank/DDBJ whole genome shotgun (WGS) entry which is preliminary data.</text>
</comment>
<dbReference type="Pfam" id="PF02775">
    <property type="entry name" value="TPP_enzyme_C"/>
    <property type="match status" value="1"/>
</dbReference>
<keyword evidence="4" id="KW-0479">Metal-binding</keyword>
<dbReference type="Proteomes" id="UP001549320">
    <property type="component" value="Unassembled WGS sequence"/>
</dbReference>
<dbReference type="RefSeq" id="WP_354442966.1">
    <property type="nucleotide sequence ID" value="NZ_JBEPSH010000004.1"/>
</dbReference>
<organism evidence="10 11">
    <name type="scientific">Ottowia thiooxydans</name>
    <dbReference type="NCBI Taxonomy" id="219182"/>
    <lineage>
        <taxon>Bacteria</taxon>
        <taxon>Pseudomonadati</taxon>
        <taxon>Pseudomonadota</taxon>
        <taxon>Betaproteobacteria</taxon>
        <taxon>Burkholderiales</taxon>
        <taxon>Comamonadaceae</taxon>
        <taxon>Ottowia</taxon>
    </lineage>
</organism>
<dbReference type="SUPFAM" id="SSF52518">
    <property type="entry name" value="Thiamin diphosphate-binding fold (THDP-binding)"/>
    <property type="match status" value="2"/>
</dbReference>
<gene>
    <name evidence="10" type="ORF">ABIE13_002009</name>
</gene>
<dbReference type="PROSITE" id="PS00187">
    <property type="entry name" value="TPP_ENZYMES"/>
    <property type="match status" value="1"/>
</dbReference>
<feature type="domain" description="Thiamine pyrophosphate enzyme N-terminal TPP-binding" evidence="9">
    <location>
        <begin position="5"/>
        <end position="122"/>
    </location>
</feature>
<dbReference type="InterPro" id="IPR029035">
    <property type="entry name" value="DHS-like_NAD/FAD-binding_dom"/>
</dbReference>
<evidence type="ECO:0000256" key="3">
    <source>
        <dbReference type="ARBA" id="ARBA00007812"/>
    </source>
</evidence>
<evidence type="ECO:0000313" key="10">
    <source>
        <dbReference type="EMBL" id="MET4576898.1"/>
    </source>
</evidence>
<comment type="similarity">
    <text evidence="3 6">Belongs to the TPP enzyme family.</text>
</comment>